<organism evidence="2 3">
    <name type="scientific">Rhizocola hellebori</name>
    <dbReference type="NCBI Taxonomy" id="1392758"/>
    <lineage>
        <taxon>Bacteria</taxon>
        <taxon>Bacillati</taxon>
        <taxon>Actinomycetota</taxon>
        <taxon>Actinomycetes</taxon>
        <taxon>Micromonosporales</taxon>
        <taxon>Micromonosporaceae</taxon>
        <taxon>Rhizocola</taxon>
    </lineage>
</organism>
<feature type="transmembrane region" description="Helical" evidence="1">
    <location>
        <begin position="79"/>
        <end position="105"/>
    </location>
</feature>
<feature type="transmembrane region" description="Helical" evidence="1">
    <location>
        <begin position="49"/>
        <end position="67"/>
    </location>
</feature>
<evidence type="ECO:0000313" key="2">
    <source>
        <dbReference type="EMBL" id="GIH01987.1"/>
    </source>
</evidence>
<keyword evidence="1" id="KW-1133">Transmembrane helix</keyword>
<comment type="caution">
    <text evidence="2">The sequence shown here is derived from an EMBL/GenBank/DDBJ whole genome shotgun (WGS) entry which is preliminary data.</text>
</comment>
<keyword evidence="1" id="KW-0472">Membrane</keyword>
<evidence type="ECO:0000313" key="3">
    <source>
        <dbReference type="Proteomes" id="UP000612899"/>
    </source>
</evidence>
<dbReference type="Proteomes" id="UP000612899">
    <property type="component" value="Unassembled WGS sequence"/>
</dbReference>
<proteinExistence type="predicted"/>
<gene>
    <name evidence="2" type="ORF">Rhe02_00540</name>
</gene>
<feature type="transmembrane region" description="Helical" evidence="1">
    <location>
        <begin position="145"/>
        <end position="165"/>
    </location>
</feature>
<sequence>MAGRLPSVGRMDMLWLLRFGAVCGVVLGLSLGVPAAVEAFTGETAATSFVIGLGTAFGAPALTAIYLRHRRAAGSFGAIAYAVNLIGLGLFSGVGFTLNLALFYLDPAVVEDLLAGPTRFAFLGSAVVFVVGTVLFGVSLLRAGVFAKVPSLGYAGTLSLLALLAPLPDSVFTSGVHVLAGASLVWLSWSVWQADEPLPARP</sequence>
<keyword evidence="3" id="KW-1185">Reference proteome</keyword>
<dbReference type="AlphaFoldDB" id="A0A8J3Q221"/>
<name>A0A8J3Q221_9ACTN</name>
<feature type="transmembrane region" description="Helical" evidence="1">
    <location>
        <begin position="120"/>
        <end position="138"/>
    </location>
</feature>
<protein>
    <submittedName>
        <fullName evidence="2">Uncharacterized protein</fullName>
    </submittedName>
</protein>
<evidence type="ECO:0000256" key="1">
    <source>
        <dbReference type="SAM" id="Phobius"/>
    </source>
</evidence>
<reference evidence="2" key="1">
    <citation type="submission" date="2021-01" db="EMBL/GenBank/DDBJ databases">
        <title>Whole genome shotgun sequence of Rhizocola hellebori NBRC 109834.</title>
        <authorList>
            <person name="Komaki H."/>
            <person name="Tamura T."/>
        </authorList>
    </citation>
    <scope>NUCLEOTIDE SEQUENCE</scope>
    <source>
        <strain evidence="2">NBRC 109834</strain>
    </source>
</reference>
<keyword evidence="1" id="KW-0812">Transmembrane</keyword>
<dbReference type="EMBL" id="BONY01000001">
    <property type="protein sequence ID" value="GIH01987.1"/>
    <property type="molecule type" value="Genomic_DNA"/>
</dbReference>
<accession>A0A8J3Q221</accession>